<dbReference type="Gene3D" id="1.10.8.430">
    <property type="entry name" value="Helical domain of apoptotic protease-activating factors"/>
    <property type="match status" value="1"/>
</dbReference>
<feature type="domain" description="Disease resistance R13L4/SHOC-2-like LRR" evidence="9">
    <location>
        <begin position="566"/>
        <end position="889"/>
    </location>
</feature>
<dbReference type="PANTHER" id="PTHR23155:SF943">
    <property type="entry name" value="OS08G0193700 PROTEIN"/>
    <property type="match status" value="1"/>
</dbReference>
<dbReference type="FunFam" id="1.10.10.10:FF:000322">
    <property type="entry name" value="Probable disease resistance protein At1g63360"/>
    <property type="match status" value="1"/>
</dbReference>
<dbReference type="Pfam" id="PF23598">
    <property type="entry name" value="LRR_14"/>
    <property type="match status" value="1"/>
</dbReference>
<evidence type="ECO:0000259" key="9">
    <source>
        <dbReference type="Pfam" id="PF23598"/>
    </source>
</evidence>
<dbReference type="EMBL" id="AMZH03009408">
    <property type="protein sequence ID" value="RRT56918.1"/>
    <property type="molecule type" value="Genomic_DNA"/>
</dbReference>
<dbReference type="InterPro" id="IPR002182">
    <property type="entry name" value="NB-ARC"/>
</dbReference>
<proteinExistence type="inferred from homology"/>
<keyword evidence="4" id="KW-0547">Nucleotide-binding</keyword>
<keyword evidence="3" id="KW-0677">Repeat</keyword>
<protein>
    <recommendedName>
        <fullName evidence="12">NB-ARC domain-containing protein</fullName>
    </recommendedName>
</protein>
<feature type="domain" description="Disease resistance protein winged helix" evidence="8">
    <location>
        <begin position="452"/>
        <end position="523"/>
    </location>
</feature>
<sequence>MRGRSSDKMAEVVVFSLIEKMTTAVATAAVRAHHGSAARRSQQKVHAGMVRIKRELEVMKEFLKCTNTYRGEHEPVFISWAKQVQDVAYDIEDIVDEYTYVVAGGSWGGLGSFVYGPFNDAKATALREIARRLEAAEDSLARLSRIKELYGIRIPQTMGELPDEPQPGYHLAESAHFVEEDELVGIDDHKDRLVGLLTDEEPRRTAVAVFGMGGVGKTTLVTRVYRDSAIVSHFSCRAWVSVSQNYNIDDLLRKILRALLQERTEEAAAADDFDSMEYRRLVEALRSHLDRKRYLIVLDDVWQVSIWTDISYALLANSCRSRVVITTRMQEVASVADGSRVMRVDPLPEEMAWALFCKKAFPREEGSVCPPALEHWARKIVDKCEGLPLAIVAIGILLSQKDRAESTWKSMHDGLTWSPTEHTGLRGVSRILSLSIRHLPYHLRNCLLHCSLFPEDYLIGRNRLIRLWVAEGFVKERRERSMEEVAEDYLNQLVGRCLLQVTHTNESGRVRFCRVHDLIRELIVARSREEHFAEAYDGKPEDLSDRIRRLSLVKGEDEKLSEKMPQLQSFLAFSSVSTSLLSKCRLIRVLDLCAAPLESLPDEIGHLFNLRYLSIRRTNVRHLPKTLGGLGKLETLDAVYTHVEELPSGVTRLKSLRHLMVKKFHRQTSRYTILGGGVVVPGGMRKLTGLQTLKAVVVEDETTVRQLRMLTQMKSLDIRGVRTIHSKLLSASISNMDRLVRLVVMARHKDDTLLLNNLTPPPQLRKLSLYGMLEKGMTSGWLGSLTALTHLVLKMSRLREDSLSSLMALPNLVSLFLMQAYDGNELCFRAGWLRKLKSLGLCDMIHLSRVEVEETALESLRELTLVRCGKLKTIPVGIEHLGRLQKLELEGMPIELVEKLQEGGQTEDDRVRLQHIPIIKNWFQRDGCWMEERLS</sequence>
<dbReference type="InterPro" id="IPR036388">
    <property type="entry name" value="WH-like_DNA-bd_sf"/>
</dbReference>
<reference evidence="10 11" key="1">
    <citation type="journal article" date="2014" name="Agronomy (Basel)">
        <title>A Draft Genome Sequence for Ensete ventricosum, the Drought-Tolerant Tree Against Hunger.</title>
        <authorList>
            <person name="Harrison J."/>
            <person name="Moore K.A."/>
            <person name="Paszkiewicz K."/>
            <person name="Jones T."/>
            <person name="Grant M."/>
            <person name="Ambacheew D."/>
            <person name="Muzemil S."/>
            <person name="Studholme D.J."/>
        </authorList>
    </citation>
    <scope>NUCLEOTIDE SEQUENCE [LARGE SCALE GENOMIC DNA]</scope>
</reference>
<dbReference type="GO" id="GO:0042742">
    <property type="term" value="P:defense response to bacterium"/>
    <property type="evidence" value="ECO:0007669"/>
    <property type="project" value="UniProtKB-ARBA"/>
</dbReference>
<dbReference type="InterPro" id="IPR032675">
    <property type="entry name" value="LRR_dom_sf"/>
</dbReference>
<dbReference type="Pfam" id="PF18052">
    <property type="entry name" value="Rx_N"/>
    <property type="match status" value="1"/>
</dbReference>
<dbReference type="InterPro" id="IPR055414">
    <property type="entry name" value="LRR_R13L4/SHOC2-like"/>
</dbReference>
<dbReference type="GO" id="GO:0002758">
    <property type="term" value="P:innate immune response-activating signaling pathway"/>
    <property type="evidence" value="ECO:0007669"/>
    <property type="project" value="UniProtKB-ARBA"/>
</dbReference>
<dbReference type="GO" id="GO:0043531">
    <property type="term" value="F:ADP binding"/>
    <property type="evidence" value="ECO:0007669"/>
    <property type="project" value="InterPro"/>
</dbReference>
<evidence type="ECO:0000256" key="4">
    <source>
        <dbReference type="ARBA" id="ARBA00022741"/>
    </source>
</evidence>
<dbReference type="InterPro" id="IPR041118">
    <property type="entry name" value="Rx_N"/>
</dbReference>
<dbReference type="Pfam" id="PF00931">
    <property type="entry name" value="NB-ARC"/>
    <property type="match status" value="1"/>
</dbReference>
<dbReference type="PRINTS" id="PR00364">
    <property type="entry name" value="DISEASERSIST"/>
</dbReference>
<name>A0A426YYW6_ENSVE</name>
<keyword evidence="5" id="KW-0611">Plant defense</keyword>
<dbReference type="PANTHER" id="PTHR23155">
    <property type="entry name" value="DISEASE RESISTANCE PROTEIN RP"/>
    <property type="match status" value="1"/>
</dbReference>
<evidence type="ECO:0000256" key="5">
    <source>
        <dbReference type="ARBA" id="ARBA00022821"/>
    </source>
</evidence>
<evidence type="ECO:0000259" key="7">
    <source>
        <dbReference type="Pfam" id="PF18052"/>
    </source>
</evidence>
<dbReference type="InterPro" id="IPR042197">
    <property type="entry name" value="Apaf_helical"/>
</dbReference>
<organism evidence="10 11">
    <name type="scientific">Ensete ventricosum</name>
    <name type="common">Abyssinian banana</name>
    <name type="synonym">Musa ensete</name>
    <dbReference type="NCBI Taxonomy" id="4639"/>
    <lineage>
        <taxon>Eukaryota</taxon>
        <taxon>Viridiplantae</taxon>
        <taxon>Streptophyta</taxon>
        <taxon>Embryophyta</taxon>
        <taxon>Tracheophyta</taxon>
        <taxon>Spermatophyta</taxon>
        <taxon>Magnoliopsida</taxon>
        <taxon>Liliopsida</taxon>
        <taxon>Zingiberales</taxon>
        <taxon>Musaceae</taxon>
        <taxon>Ensete</taxon>
    </lineage>
</organism>
<dbReference type="AlphaFoldDB" id="A0A426YYW6"/>
<dbReference type="InterPro" id="IPR058922">
    <property type="entry name" value="WHD_DRP"/>
</dbReference>
<evidence type="ECO:0008006" key="12">
    <source>
        <dbReference type="Google" id="ProtNLM"/>
    </source>
</evidence>
<feature type="domain" description="Disease resistance N-terminal" evidence="7">
    <location>
        <begin position="13"/>
        <end position="105"/>
    </location>
</feature>
<dbReference type="Gene3D" id="1.20.5.4130">
    <property type="match status" value="1"/>
</dbReference>
<evidence type="ECO:0000256" key="3">
    <source>
        <dbReference type="ARBA" id="ARBA00022737"/>
    </source>
</evidence>
<evidence type="ECO:0000313" key="11">
    <source>
        <dbReference type="Proteomes" id="UP000287651"/>
    </source>
</evidence>
<dbReference type="FunFam" id="3.40.50.300:FF:001091">
    <property type="entry name" value="Probable disease resistance protein At1g61300"/>
    <property type="match status" value="1"/>
</dbReference>
<comment type="caution">
    <text evidence="10">The sequence shown here is derived from an EMBL/GenBank/DDBJ whole genome shotgun (WGS) entry which is preliminary data.</text>
</comment>
<dbReference type="Gene3D" id="3.40.50.300">
    <property type="entry name" value="P-loop containing nucleotide triphosphate hydrolases"/>
    <property type="match status" value="1"/>
</dbReference>
<dbReference type="Gene3D" id="3.80.10.10">
    <property type="entry name" value="Ribonuclease Inhibitor"/>
    <property type="match status" value="1"/>
</dbReference>
<evidence type="ECO:0000256" key="1">
    <source>
        <dbReference type="ARBA" id="ARBA00008894"/>
    </source>
</evidence>
<evidence type="ECO:0000313" key="10">
    <source>
        <dbReference type="EMBL" id="RRT56918.1"/>
    </source>
</evidence>
<accession>A0A426YYW6</accession>
<dbReference type="Proteomes" id="UP000287651">
    <property type="component" value="Unassembled WGS sequence"/>
</dbReference>
<comment type="similarity">
    <text evidence="1">Belongs to the disease resistance NB-LRR family.</text>
</comment>
<dbReference type="InterPro" id="IPR027417">
    <property type="entry name" value="P-loop_NTPase"/>
</dbReference>
<evidence type="ECO:0000259" key="6">
    <source>
        <dbReference type="Pfam" id="PF00931"/>
    </source>
</evidence>
<keyword evidence="2" id="KW-0433">Leucine-rich repeat</keyword>
<evidence type="ECO:0000256" key="2">
    <source>
        <dbReference type="ARBA" id="ARBA00022614"/>
    </source>
</evidence>
<gene>
    <name evidence="10" type="ORF">B296_00015335</name>
</gene>
<dbReference type="Gene3D" id="1.10.10.10">
    <property type="entry name" value="Winged helix-like DNA-binding domain superfamily/Winged helix DNA-binding domain"/>
    <property type="match status" value="1"/>
</dbReference>
<evidence type="ECO:0000259" key="8">
    <source>
        <dbReference type="Pfam" id="PF23559"/>
    </source>
</evidence>
<dbReference type="InterPro" id="IPR044974">
    <property type="entry name" value="Disease_R_plants"/>
</dbReference>
<dbReference type="SUPFAM" id="SSF52540">
    <property type="entry name" value="P-loop containing nucleoside triphosphate hydrolases"/>
    <property type="match status" value="1"/>
</dbReference>
<feature type="domain" description="NB-ARC" evidence="6">
    <location>
        <begin position="187"/>
        <end position="364"/>
    </location>
</feature>
<dbReference type="Pfam" id="PF23559">
    <property type="entry name" value="WHD_DRP"/>
    <property type="match status" value="1"/>
</dbReference>
<dbReference type="SUPFAM" id="SSF52058">
    <property type="entry name" value="L domain-like"/>
    <property type="match status" value="1"/>
</dbReference>
<dbReference type="GO" id="GO:0009626">
    <property type="term" value="P:plant-type hypersensitive response"/>
    <property type="evidence" value="ECO:0007669"/>
    <property type="project" value="UniProtKB-ARBA"/>
</dbReference>